<comment type="caution">
    <text evidence="10">The sequence shown here is derived from an EMBL/GenBank/DDBJ whole genome shotgun (WGS) entry which is preliminary data.</text>
</comment>
<keyword evidence="6 9" id="KW-0472">Membrane</keyword>
<feature type="transmembrane region" description="Helical" evidence="9">
    <location>
        <begin position="155"/>
        <end position="181"/>
    </location>
</feature>
<keyword evidence="3" id="KW-0256">Endoplasmic reticulum</keyword>
<feature type="coiled-coil region" evidence="7">
    <location>
        <begin position="250"/>
        <end position="287"/>
    </location>
</feature>
<dbReference type="PANTHER" id="PTHR21212">
    <property type="entry name" value="BERNARDINELLI-SEIP CONGENITAL LIPODYSTROPHY 2 HOMOLOG BSCL2 PROTEIN"/>
    <property type="match status" value="1"/>
</dbReference>
<evidence type="ECO:0000256" key="7">
    <source>
        <dbReference type="SAM" id="Coils"/>
    </source>
</evidence>
<evidence type="ECO:0000313" key="10">
    <source>
        <dbReference type="EMBL" id="RUS28280.1"/>
    </source>
</evidence>
<keyword evidence="11" id="KW-1185">Reference proteome</keyword>
<dbReference type="GO" id="GO:0005789">
    <property type="term" value="C:endoplasmic reticulum membrane"/>
    <property type="evidence" value="ECO:0007669"/>
    <property type="project" value="UniProtKB-SubCell"/>
</dbReference>
<keyword evidence="5" id="KW-0443">Lipid metabolism</keyword>
<feature type="region of interest" description="Disordered" evidence="8">
    <location>
        <begin position="206"/>
        <end position="246"/>
    </location>
</feature>
<evidence type="ECO:0000256" key="1">
    <source>
        <dbReference type="ARBA" id="ARBA00004477"/>
    </source>
</evidence>
<keyword evidence="2 9" id="KW-0812">Transmembrane</keyword>
<evidence type="ECO:0000256" key="2">
    <source>
        <dbReference type="ARBA" id="ARBA00022692"/>
    </source>
</evidence>
<feature type="compositionally biased region" description="Low complexity" evidence="8">
    <location>
        <begin position="345"/>
        <end position="357"/>
    </location>
</feature>
<evidence type="ECO:0000256" key="4">
    <source>
        <dbReference type="ARBA" id="ARBA00022989"/>
    </source>
</evidence>
<protein>
    <submittedName>
        <fullName evidence="10">Putative adipose-regulatory protein-domain-containing protein</fullName>
    </submittedName>
</protein>
<dbReference type="InterPro" id="IPR009617">
    <property type="entry name" value="Seipin"/>
</dbReference>
<dbReference type="GO" id="GO:0140042">
    <property type="term" value="P:lipid droplet formation"/>
    <property type="evidence" value="ECO:0007669"/>
    <property type="project" value="UniProtKB-ARBA"/>
</dbReference>
<dbReference type="PANTHER" id="PTHR21212:SF0">
    <property type="entry name" value="SEIPIN"/>
    <property type="match status" value="1"/>
</dbReference>
<feature type="compositionally biased region" description="Acidic residues" evidence="8">
    <location>
        <begin position="209"/>
        <end position="221"/>
    </location>
</feature>
<evidence type="ECO:0000256" key="9">
    <source>
        <dbReference type="SAM" id="Phobius"/>
    </source>
</evidence>
<gene>
    <name evidence="10" type="ORF">BC938DRAFT_482071</name>
</gene>
<keyword evidence="4 9" id="KW-1133">Transmembrane helix</keyword>
<dbReference type="Proteomes" id="UP000274822">
    <property type="component" value="Unassembled WGS sequence"/>
</dbReference>
<reference evidence="10 11" key="1">
    <citation type="journal article" date="2018" name="New Phytol.">
        <title>Phylogenomics of Endogonaceae and evolution of mycorrhizas within Mucoromycota.</title>
        <authorList>
            <person name="Chang Y."/>
            <person name="Desiro A."/>
            <person name="Na H."/>
            <person name="Sandor L."/>
            <person name="Lipzen A."/>
            <person name="Clum A."/>
            <person name="Barry K."/>
            <person name="Grigoriev I.V."/>
            <person name="Martin F.M."/>
            <person name="Stajich J.E."/>
            <person name="Smith M.E."/>
            <person name="Bonito G."/>
            <person name="Spatafora J.W."/>
        </authorList>
    </citation>
    <scope>NUCLEOTIDE SEQUENCE [LARGE SCALE GENOMIC DNA]</scope>
    <source>
        <strain evidence="10 11">AD002</strain>
    </source>
</reference>
<evidence type="ECO:0000256" key="3">
    <source>
        <dbReference type="ARBA" id="ARBA00022824"/>
    </source>
</evidence>
<keyword evidence="7" id="KW-0175">Coiled coil</keyword>
<evidence type="ECO:0000313" key="11">
    <source>
        <dbReference type="Proteomes" id="UP000274822"/>
    </source>
</evidence>
<dbReference type="AlphaFoldDB" id="A0A433QEN5"/>
<proteinExistence type="predicted"/>
<dbReference type="CDD" id="cd23995">
    <property type="entry name" value="Seipin_BSCL2_like"/>
    <property type="match status" value="1"/>
</dbReference>
<dbReference type="EMBL" id="RBNJ01006823">
    <property type="protein sequence ID" value="RUS28280.1"/>
    <property type="molecule type" value="Genomic_DNA"/>
</dbReference>
<dbReference type="GO" id="GO:0006629">
    <property type="term" value="P:lipid metabolic process"/>
    <property type="evidence" value="ECO:0007669"/>
    <property type="project" value="UniProtKB-KW"/>
</dbReference>
<dbReference type="Pfam" id="PF06775">
    <property type="entry name" value="Seipin"/>
    <property type="match status" value="1"/>
</dbReference>
<evidence type="ECO:0000256" key="5">
    <source>
        <dbReference type="ARBA" id="ARBA00023098"/>
    </source>
</evidence>
<evidence type="ECO:0000256" key="6">
    <source>
        <dbReference type="ARBA" id="ARBA00023136"/>
    </source>
</evidence>
<sequence>MWFQYSTEAIPTAHVDLTQHGRYNQPLRHEQSYLVSVELEVPTSQKNLDIGNFMVSVRLQSAANETIQFSSRPTILKYQSPLTRVLYTLWRAIPLVLDISQESQRLRVTLIEGFYEIESNPITQAVVTLSDPRVQVYNAKLRLDADFRGIRYFMYYWPISSTVFFISIFLFWEFAFGVFAWRLFGRAWWAALGPVDSELPSMSAHLEGDGYDDEDTADDDLWQTRNGFETDSDVDSIPRPGQPSAGTEALASLTTAYRQQQLRHQQIQQQQQQQRQLALHRQFLQQQQALLQQQQVVRGPQNPSAASIAASYSSISNPSTSRPATSTAATSVSAAPAAGRDIRRPTGPATSGAGSAARTVSITPSDDSIDSEFTENTASEYEEEEVDGEGYEDQEVPPTPSTVDNLTTTEEYTESESEGDRVVAGQSTARSGGGPTNVTRRAGGRGGESA</sequence>
<name>A0A433QEN5_9FUNG</name>
<feature type="compositionally biased region" description="Acidic residues" evidence="8">
    <location>
        <begin position="380"/>
        <end position="395"/>
    </location>
</feature>
<feature type="region of interest" description="Disordered" evidence="8">
    <location>
        <begin position="308"/>
        <end position="450"/>
    </location>
</feature>
<organism evidence="10 11">
    <name type="scientific">Jimgerdemannia flammicorona</name>
    <dbReference type="NCBI Taxonomy" id="994334"/>
    <lineage>
        <taxon>Eukaryota</taxon>
        <taxon>Fungi</taxon>
        <taxon>Fungi incertae sedis</taxon>
        <taxon>Mucoromycota</taxon>
        <taxon>Mucoromycotina</taxon>
        <taxon>Endogonomycetes</taxon>
        <taxon>Endogonales</taxon>
        <taxon>Endogonaceae</taxon>
        <taxon>Jimgerdemannia</taxon>
    </lineage>
</organism>
<accession>A0A433QEN5</accession>
<comment type="subcellular location">
    <subcellularLocation>
        <location evidence="1">Endoplasmic reticulum membrane</location>
        <topology evidence="1">Multi-pass membrane protein</topology>
    </subcellularLocation>
</comment>
<feature type="compositionally biased region" description="Low complexity" evidence="8">
    <location>
        <begin position="308"/>
        <end position="338"/>
    </location>
</feature>
<evidence type="ECO:0000256" key="8">
    <source>
        <dbReference type="SAM" id="MobiDB-lite"/>
    </source>
</evidence>